<dbReference type="KEGG" id="rbg:BG454_13310"/>
<evidence type="ECO:0008006" key="4">
    <source>
        <dbReference type="Google" id="ProtNLM"/>
    </source>
</evidence>
<evidence type="ECO:0000313" key="3">
    <source>
        <dbReference type="Proteomes" id="UP000228948"/>
    </source>
</evidence>
<reference evidence="2 3" key="1">
    <citation type="submission" date="2017-11" db="EMBL/GenBank/DDBJ databases">
        <title>Revised Sequence and Annotation of the Rhodobaca barguzinensis strain alga05 Genome.</title>
        <authorList>
            <person name="Kopejtka K."/>
            <person name="Tomasch J.M."/>
            <person name="Bunk B."/>
            <person name="Koblizek M."/>
        </authorList>
    </citation>
    <scope>NUCLEOTIDE SEQUENCE [LARGE SCALE GENOMIC DNA]</scope>
    <source>
        <strain evidence="3">alga05</strain>
    </source>
</reference>
<dbReference type="EMBL" id="CP024899">
    <property type="protein sequence ID" value="ATX66674.1"/>
    <property type="molecule type" value="Genomic_DNA"/>
</dbReference>
<name>A0A2K8KB77_9RHOB</name>
<feature type="region of interest" description="Disordered" evidence="1">
    <location>
        <begin position="48"/>
        <end position="88"/>
    </location>
</feature>
<dbReference type="Proteomes" id="UP000228948">
    <property type="component" value="Chromosome"/>
</dbReference>
<evidence type="ECO:0000313" key="2">
    <source>
        <dbReference type="EMBL" id="ATX66674.1"/>
    </source>
</evidence>
<dbReference type="STRING" id="441209.GCA_001870665_02444"/>
<sequence>MTEAMSRREIEDVLSSIRRIVSHDVNPSPTSAQQGDLSDKLILTSALRVDEDAAETPPDTCVSDTGTPPEPDAALSQPAADEPASAPNASSLLGRIASASKPPAAAEAEEAGQPALPEGAAPLALQDSEADLPASLEDSALEATLARLEAVLAGSVLPGQGDTSPETADPTGDEVIDEGVLYQLVAHIVRQELQGELGEKITRNIRKLVRAEVARELQLRNF</sequence>
<dbReference type="OrthoDB" id="7875768at2"/>
<protein>
    <recommendedName>
        <fullName evidence="4">DUF2497 domain-containing protein</fullName>
    </recommendedName>
</protein>
<dbReference type="AlphaFoldDB" id="A0A2K8KB77"/>
<accession>A0A2K8KB77</accession>
<proteinExistence type="predicted"/>
<organism evidence="2 3">
    <name type="scientific">Roseinatronobacter bogoriensis subsp. barguzinensis</name>
    <dbReference type="NCBI Taxonomy" id="441209"/>
    <lineage>
        <taxon>Bacteria</taxon>
        <taxon>Pseudomonadati</taxon>
        <taxon>Pseudomonadota</taxon>
        <taxon>Alphaproteobacteria</taxon>
        <taxon>Rhodobacterales</taxon>
        <taxon>Paracoccaceae</taxon>
        <taxon>Roseinatronobacter</taxon>
    </lineage>
</organism>
<evidence type="ECO:0000256" key="1">
    <source>
        <dbReference type="SAM" id="MobiDB-lite"/>
    </source>
</evidence>
<keyword evidence="3" id="KW-1185">Reference proteome</keyword>
<gene>
    <name evidence="2" type="ORF">BG454_13310</name>
</gene>